<gene>
    <name evidence="2" type="ORF">PCOR1329_LOCUS18358</name>
</gene>
<protein>
    <submittedName>
        <fullName evidence="2">Uncharacterized protein</fullName>
    </submittedName>
</protein>
<sequence length="180" mass="19072">MGPRFLSAGAEGAMDLCGECFAFHTFEEGEKFDCHFMPEGIKGFHKGKGKEKGKGHKGKGPKGDKGNHAGFWTPTDFGTDPMQGEEGNLLQGAPGGEQEKQAAQGTPVLMLQGKSWQKGKSRSKGSRGKSGSWRGQADQSGWAAEAGDATAALDAESDPTGMPAWGYGGYWSWVPGYEIP</sequence>
<proteinExistence type="predicted"/>
<feature type="region of interest" description="Disordered" evidence="1">
    <location>
        <begin position="44"/>
        <end position="165"/>
    </location>
</feature>
<dbReference type="Proteomes" id="UP001189429">
    <property type="component" value="Unassembled WGS sequence"/>
</dbReference>
<evidence type="ECO:0000313" key="2">
    <source>
        <dbReference type="EMBL" id="CAK0814865.1"/>
    </source>
</evidence>
<keyword evidence="3" id="KW-1185">Reference proteome</keyword>
<feature type="compositionally biased region" description="Basic residues" evidence="1">
    <location>
        <begin position="44"/>
        <end position="60"/>
    </location>
</feature>
<reference evidence="2" key="1">
    <citation type="submission" date="2023-10" db="EMBL/GenBank/DDBJ databases">
        <authorList>
            <person name="Chen Y."/>
            <person name="Shah S."/>
            <person name="Dougan E. K."/>
            <person name="Thang M."/>
            <person name="Chan C."/>
        </authorList>
    </citation>
    <scope>NUCLEOTIDE SEQUENCE [LARGE SCALE GENOMIC DNA]</scope>
</reference>
<evidence type="ECO:0000256" key="1">
    <source>
        <dbReference type="SAM" id="MobiDB-lite"/>
    </source>
</evidence>
<organism evidence="2 3">
    <name type="scientific">Prorocentrum cordatum</name>
    <dbReference type="NCBI Taxonomy" id="2364126"/>
    <lineage>
        <taxon>Eukaryota</taxon>
        <taxon>Sar</taxon>
        <taxon>Alveolata</taxon>
        <taxon>Dinophyceae</taxon>
        <taxon>Prorocentrales</taxon>
        <taxon>Prorocentraceae</taxon>
        <taxon>Prorocentrum</taxon>
    </lineage>
</organism>
<dbReference type="EMBL" id="CAUYUJ010005769">
    <property type="protein sequence ID" value="CAK0814865.1"/>
    <property type="molecule type" value="Genomic_DNA"/>
</dbReference>
<comment type="caution">
    <text evidence="2">The sequence shown here is derived from an EMBL/GenBank/DDBJ whole genome shotgun (WGS) entry which is preliminary data.</text>
</comment>
<evidence type="ECO:0000313" key="3">
    <source>
        <dbReference type="Proteomes" id="UP001189429"/>
    </source>
</evidence>
<feature type="compositionally biased region" description="Low complexity" evidence="1">
    <location>
        <begin position="143"/>
        <end position="154"/>
    </location>
</feature>
<feature type="compositionally biased region" description="Basic residues" evidence="1">
    <location>
        <begin position="117"/>
        <end position="127"/>
    </location>
</feature>
<accession>A0ABN9RBM2</accession>
<name>A0ABN9RBM2_9DINO</name>